<protein>
    <submittedName>
        <fullName evidence="1">Uncharacterized protein</fullName>
    </submittedName>
</protein>
<dbReference type="OrthoDB" id="3793118at2759"/>
<organism evidence="1 2">
    <name type="scientific">Lepidopterella palustris CBS 459.81</name>
    <dbReference type="NCBI Taxonomy" id="1314670"/>
    <lineage>
        <taxon>Eukaryota</taxon>
        <taxon>Fungi</taxon>
        <taxon>Dikarya</taxon>
        <taxon>Ascomycota</taxon>
        <taxon>Pezizomycotina</taxon>
        <taxon>Dothideomycetes</taxon>
        <taxon>Pleosporomycetidae</taxon>
        <taxon>Mytilinidiales</taxon>
        <taxon>Argynnaceae</taxon>
        <taxon>Lepidopterella</taxon>
    </lineage>
</organism>
<sequence length="91" mass="10928">LKNILIFCEVYFRRSIIRAVGQQTTFLDVYDRMLNLLNYTSREEYMQACDVFIKNKNKTIVNWVLYKKHEVIVVGLNVYCSLISPEIYRRI</sequence>
<dbReference type="EMBL" id="KV744815">
    <property type="protein sequence ID" value="OCK85663.1"/>
    <property type="molecule type" value="Genomic_DNA"/>
</dbReference>
<evidence type="ECO:0000313" key="2">
    <source>
        <dbReference type="Proteomes" id="UP000250266"/>
    </source>
</evidence>
<gene>
    <name evidence="1" type="ORF">K432DRAFT_286346</name>
</gene>
<dbReference type="Proteomes" id="UP000250266">
    <property type="component" value="Unassembled WGS sequence"/>
</dbReference>
<keyword evidence="2" id="KW-1185">Reference proteome</keyword>
<name>A0A8E2ELF4_9PEZI</name>
<evidence type="ECO:0000313" key="1">
    <source>
        <dbReference type="EMBL" id="OCK85663.1"/>
    </source>
</evidence>
<accession>A0A8E2ELF4</accession>
<reference evidence="1 2" key="1">
    <citation type="journal article" date="2016" name="Nat. Commun.">
        <title>Ectomycorrhizal ecology is imprinted in the genome of the dominant symbiotic fungus Cenococcum geophilum.</title>
        <authorList>
            <consortium name="DOE Joint Genome Institute"/>
            <person name="Peter M."/>
            <person name="Kohler A."/>
            <person name="Ohm R.A."/>
            <person name="Kuo A."/>
            <person name="Krutzmann J."/>
            <person name="Morin E."/>
            <person name="Arend M."/>
            <person name="Barry K.W."/>
            <person name="Binder M."/>
            <person name="Choi C."/>
            <person name="Clum A."/>
            <person name="Copeland A."/>
            <person name="Grisel N."/>
            <person name="Haridas S."/>
            <person name="Kipfer T."/>
            <person name="LaButti K."/>
            <person name="Lindquist E."/>
            <person name="Lipzen A."/>
            <person name="Maire R."/>
            <person name="Meier B."/>
            <person name="Mihaltcheva S."/>
            <person name="Molinier V."/>
            <person name="Murat C."/>
            <person name="Poggeler S."/>
            <person name="Quandt C.A."/>
            <person name="Sperisen C."/>
            <person name="Tritt A."/>
            <person name="Tisserant E."/>
            <person name="Crous P.W."/>
            <person name="Henrissat B."/>
            <person name="Nehls U."/>
            <person name="Egli S."/>
            <person name="Spatafora J.W."/>
            <person name="Grigoriev I.V."/>
            <person name="Martin F.M."/>
        </authorList>
    </citation>
    <scope>NUCLEOTIDE SEQUENCE [LARGE SCALE GENOMIC DNA]</scope>
    <source>
        <strain evidence="1 2">CBS 459.81</strain>
    </source>
</reference>
<proteinExistence type="predicted"/>
<dbReference type="AlphaFoldDB" id="A0A8E2ELF4"/>
<feature type="non-terminal residue" evidence="1">
    <location>
        <position position="91"/>
    </location>
</feature>